<keyword evidence="2" id="KW-1185">Reference proteome</keyword>
<gene>
    <name evidence="1" type="ORF">DFH94DRAFT_737570</name>
</gene>
<reference evidence="1" key="1">
    <citation type="submission" date="2019-10" db="EMBL/GenBank/DDBJ databases">
        <authorList>
            <consortium name="DOE Joint Genome Institute"/>
            <person name="Kuo A."/>
            <person name="Miyauchi S."/>
            <person name="Kiss E."/>
            <person name="Drula E."/>
            <person name="Kohler A."/>
            <person name="Sanchez-Garcia M."/>
            <person name="Andreopoulos B."/>
            <person name="Barry K.W."/>
            <person name="Bonito G."/>
            <person name="Buee M."/>
            <person name="Carver A."/>
            <person name="Chen C."/>
            <person name="Cichocki N."/>
            <person name="Clum A."/>
            <person name="Culley D."/>
            <person name="Crous P.W."/>
            <person name="Fauchery L."/>
            <person name="Girlanda M."/>
            <person name="Hayes R."/>
            <person name="Keri Z."/>
            <person name="LaButti K."/>
            <person name="Lipzen A."/>
            <person name="Lombard V."/>
            <person name="Magnuson J."/>
            <person name="Maillard F."/>
            <person name="Morin E."/>
            <person name="Murat C."/>
            <person name="Nolan M."/>
            <person name="Ohm R."/>
            <person name="Pangilinan J."/>
            <person name="Pereira M."/>
            <person name="Perotto S."/>
            <person name="Peter M."/>
            <person name="Riley R."/>
            <person name="Sitrit Y."/>
            <person name="Stielow B."/>
            <person name="Szollosi G."/>
            <person name="Zifcakova L."/>
            <person name="Stursova M."/>
            <person name="Spatafora J.W."/>
            <person name="Tedersoo L."/>
            <person name="Vaario L.-M."/>
            <person name="Yamada A."/>
            <person name="Yan M."/>
            <person name="Wang P."/>
            <person name="Xu J."/>
            <person name="Bruns T."/>
            <person name="Baldrian P."/>
            <person name="Vilgalys R."/>
            <person name="Henrissat B."/>
            <person name="Grigoriev I.V."/>
            <person name="Hibbett D."/>
            <person name="Nagy L.G."/>
            <person name="Martin F.M."/>
        </authorList>
    </citation>
    <scope>NUCLEOTIDE SEQUENCE</scope>
    <source>
        <strain evidence="1">Prilba</strain>
    </source>
</reference>
<dbReference type="EMBL" id="WHVB01000007">
    <property type="protein sequence ID" value="KAF8481040.1"/>
    <property type="molecule type" value="Genomic_DNA"/>
</dbReference>
<accession>A0A9P5MX94</accession>
<dbReference type="OrthoDB" id="2689584at2759"/>
<dbReference type="AlphaFoldDB" id="A0A9P5MX94"/>
<proteinExistence type="predicted"/>
<organism evidence="1 2">
    <name type="scientific">Russula ochroleuca</name>
    <dbReference type="NCBI Taxonomy" id="152965"/>
    <lineage>
        <taxon>Eukaryota</taxon>
        <taxon>Fungi</taxon>
        <taxon>Dikarya</taxon>
        <taxon>Basidiomycota</taxon>
        <taxon>Agaricomycotina</taxon>
        <taxon>Agaricomycetes</taxon>
        <taxon>Russulales</taxon>
        <taxon>Russulaceae</taxon>
        <taxon>Russula</taxon>
    </lineage>
</organism>
<comment type="caution">
    <text evidence="1">The sequence shown here is derived from an EMBL/GenBank/DDBJ whole genome shotgun (WGS) entry which is preliminary data.</text>
</comment>
<evidence type="ECO:0000313" key="1">
    <source>
        <dbReference type="EMBL" id="KAF8481040.1"/>
    </source>
</evidence>
<evidence type="ECO:0000313" key="2">
    <source>
        <dbReference type="Proteomes" id="UP000759537"/>
    </source>
</evidence>
<protein>
    <submittedName>
        <fullName evidence="1">Uncharacterized protein</fullName>
    </submittedName>
</protein>
<name>A0A9P5MX94_9AGAM</name>
<dbReference type="Proteomes" id="UP000759537">
    <property type="component" value="Unassembled WGS sequence"/>
</dbReference>
<reference evidence="1" key="2">
    <citation type="journal article" date="2020" name="Nat. Commun.">
        <title>Large-scale genome sequencing of mycorrhizal fungi provides insights into the early evolution of symbiotic traits.</title>
        <authorList>
            <person name="Miyauchi S."/>
            <person name="Kiss E."/>
            <person name="Kuo A."/>
            <person name="Drula E."/>
            <person name="Kohler A."/>
            <person name="Sanchez-Garcia M."/>
            <person name="Morin E."/>
            <person name="Andreopoulos B."/>
            <person name="Barry K.W."/>
            <person name="Bonito G."/>
            <person name="Buee M."/>
            <person name="Carver A."/>
            <person name="Chen C."/>
            <person name="Cichocki N."/>
            <person name="Clum A."/>
            <person name="Culley D."/>
            <person name="Crous P.W."/>
            <person name="Fauchery L."/>
            <person name="Girlanda M."/>
            <person name="Hayes R.D."/>
            <person name="Keri Z."/>
            <person name="LaButti K."/>
            <person name="Lipzen A."/>
            <person name="Lombard V."/>
            <person name="Magnuson J."/>
            <person name="Maillard F."/>
            <person name="Murat C."/>
            <person name="Nolan M."/>
            <person name="Ohm R.A."/>
            <person name="Pangilinan J."/>
            <person name="Pereira M.F."/>
            <person name="Perotto S."/>
            <person name="Peter M."/>
            <person name="Pfister S."/>
            <person name="Riley R."/>
            <person name="Sitrit Y."/>
            <person name="Stielow J.B."/>
            <person name="Szollosi G."/>
            <person name="Zifcakova L."/>
            <person name="Stursova M."/>
            <person name="Spatafora J.W."/>
            <person name="Tedersoo L."/>
            <person name="Vaario L.M."/>
            <person name="Yamada A."/>
            <person name="Yan M."/>
            <person name="Wang P."/>
            <person name="Xu J."/>
            <person name="Bruns T."/>
            <person name="Baldrian P."/>
            <person name="Vilgalys R."/>
            <person name="Dunand C."/>
            <person name="Henrissat B."/>
            <person name="Grigoriev I.V."/>
            <person name="Hibbett D."/>
            <person name="Nagy L.G."/>
            <person name="Martin F.M."/>
        </authorList>
    </citation>
    <scope>NUCLEOTIDE SEQUENCE</scope>
    <source>
        <strain evidence="1">Prilba</strain>
    </source>
</reference>
<sequence length="105" mass="11616">MLSSLHLSGSRLSARISLALVTIALFAHAAHLKLVDAVCDPRALQASFAELQQDAMLRITQMNILQRHTFQTVIDCVHCYTQNQSQETPPIFLEGQPGRGKTFVV</sequence>